<accession>A0A6P1XYK1</accession>
<dbReference type="KEGG" id="trz:GWP43_00395"/>
<reference evidence="1 2" key="1">
    <citation type="submission" date="2020-01" db="EMBL/GenBank/DDBJ databases">
        <title>Complete genome sequence of a human oral phylogroup 1 Treponema sp. strain ATCC 700766, originally isolated from periodontitis dental plaque.</title>
        <authorList>
            <person name="Chan Y."/>
            <person name="Huo Y.-B."/>
            <person name="Yu X.-L."/>
            <person name="Zeng H."/>
            <person name="Leung W.-K."/>
            <person name="Watt R.M."/>
        </authorList>
    </citation>
    <scope>NUCLEOTIDE SEQUENCE [LARGE SCALE GENOMIC DNA]</scope>
    <source>
        <strain evidence="1 2">OMZ 804</strain>
    </source>
</reference>
<organism evidence="1 2">
    <name type="scientific">Treponema vincentii</name>
    <dbReference type="NCBI Taxonomy" id="69710"/>
    <lineage>
        <taxon>Bacteria</taxon>
        <taxon>Pseudomonadati</taxon>
        <taxon>Spirochaetota</taxon>
        <taxon>Spirochaetia</taxon>
        <taxon>Spirochaetales</taxon>
        <taxon>Treponemataceae</taxon>
        <taxon>Treponema</taxon>
    </lineage>
</organism>
<dbReference type="EMBL" id="CP048020">
    <property type="protein sequence ID" value="QHX42169.1"/>
    <property type="molecule type" value="Genomic_DNA"/>
</dbReference>
<dbReference type="RefSeq" id="WP_162661984.1">
    <property type="nucleotide sequence ID" value="NZ_CP048020.1"/>
</dbReference>
<evidence type="ECO:0000313" key="1">
    <source>
        <dbReference type="EMBL" id="QHX42169.1"/>
    </source>
</evidence>
<dbReference type="AlphaFoldDB" id="A0A6P1XYK1"/>
<dbReference type="Proteomes" id="UP000464374">
    <property type="component" value="Chromosome"/>
</dbReference>
<sequence>MKKLRLTQKFFDCLYGKERGDRMPNKDSLKEQFLMVFSNDGHYQWANDYKKQYIFALKNLHDNEIKNLPEKIIDKSADEIFKVVVEYDKDLKLFSFFNKNYEIYSKKTIELYTIDFNNEDLTGLKALSEKNYSFDISDDWKNIGIIKDKEDNKISYIYAQSSYVTSSTKIESASFNEDIWKTIGSIASKKTKLSFGKLLYINAKVVSPKRKILKVTFDIDKKLVSISYDKSEVDEQGKKINVSDSNRNALNKIIPTLPLSQATKKEIIDSVSQGKNPLITQKSLDGISFCADEEILVIPTIQKIDLEDRQTTEHSERITSEMYNQRNLEIESSAKKEYEQYGTLKEFFIHNPKHNTKNNQIKQIEKMQPNSERLSFHAYVVVIRIAKDTEKPVSNAENFKGKVLDLLSVDFDYDNNEMTIRNSNYSGEAQDALIYKVLELSK</sequence>
<evidence type="ECO:0000313" key="2">
    <source>
        <dbReference type="Proteomes" id="UP000464374"/>
    </source>
</evidence>
<protein>
    <submittedName>
        <fullName evidence="1">Uncharacterized protein</fullName>
    </submittedName>
</protein>
<proteinExistence type="predicted"/>
<name>A0A6P1XYK1_9SPIR</name>
<gene>
    <name evidence="1" type="ORF">GWP43_00395</name>
</gene>